<sequence length="215" mass="23423">MTTLSSTAVFEVDVEHDPTPFVLSLGHILRIGRNDQLSLSRLRNLGRENVVAAVTVADTPRKATITFSPGGATVAHGIADEYTTHLVLAPDDLYRIRLSEPEGTDVDELVYDLSAILNPPLKEWPECAEEFWDSVSDDAGLPEQLVVVSSDGQELVLGHGASTYEIHAHPADLQRLFAGMDSFFDLLFAGKLRVRGTLPQLSAMAGASWKVQYHG</sequence>
<dbReference type="KEGG" id="dlu:A6035_00645"/>
<reference evidence="1 2" key="1">
    <citation type="submission" date="2016-04" db="EMBL/GenBank/DDBJ databases">
        <title>Complete genome sequence of Dietzia lutea YIM 80766T, a strain isolated from desert soil in Egypt.</title>
        <authorList>
            <person name="Zhao J."/>
            <person name="Hu B."/>
            <person name="Geng S."/>
            <person name="Nie Y."/>
            <person name="Tang Y."/>
        </authorList>
    </citation>
    <scope>NUCLEOTIDE SEQUENCE [LARGE SCALE GENOMIC DNA]</scope>
    <source>
        <strain evidence="1 2">YIM 80766</strain>
    </source>
</reference>
<keyword evidence="2" id="KW-1185">Reference proteome</keyword>
<dbReference type="OrthoDB" id="3778355at2"/>
<organism evidence="1 2">
    <name type="scientific">Dietzia lutea</name>
    <dbReference type="NCBI Taxonomy" id="546160"/>
    <lineage>
        <taxon>Bacteria</taxon>
        <taxon>Bacillati</taxon>
        <taxon>Actinomycetota</taxon>
        <taxon>Actinomycetes</taxon>
        <taxon>Mycobacteriales</taxon>
        <taxon>Dietziaceae</taxon>
        <taxon>Dietzia</taxon>
    </lineage>
</organism>
<dbReference type="Proteomes" id="UP000244928">
    <property type="component" value="Chromosome"/>
</dbReference>
<accession>A0A2S1R3V7</accession>
<protein>
    <recommendedName>
        <fullName evidence="3">SCP2 domain-containing protein</fullName>
    </recommendedName>
</protein>
<evidence type="ECO:0000313" key="1">
    <source>
        <dbReference type="EMBL" id="AWH90932.1"/>
    </source>
</evidence>
<evidence type="ECO:0008006" key="3">
    <source>
        <dbReference type="Google" id="ProtNLM"/>
    </source>
</evidence>
<evidence type="ECO:0000313" key="2">
    <source>
        <dbReference type="Proteomes" id="UP000244928"/>
    </source>
</evidence>
<name>A0A2S1R3V7_9ACTN</name>
<dbReference type="RefSeq" id="WP_108846200.1">
    <property type="nucleotide sequence ID" value="NZ_CP015449.1"/>
</dbReference>
<dbReference type="AlphaFoldDB" id="A0A2S1R3V7"/>
<proteinExistence type="predicted"/>
<dbReference type="EMBL" id="CP015449">
    <property type="protein sequence ID" value="AWH90932.1"/>
    <property type="molecule type" value="Genomic_DNA"/>
</dbReference>
<gene>
    <name evidence="1" type="ORF">A6035_00645</name>
</gene>